<gene>
    <name evidence="1" type="ORF">RP29_07195</name>
</gene>
<name>A0A0D7KDG1_9BURK</name>
<dbReference type="EMBL" id="JXYQ01000019">
    <property type="protein sequence ID" value="KJA11198.1"/>
    <property type="molecule type" value="Genomic_DNA"/>
</dbReference>
<evidence type="ECO:0008006" key="3">
    <source>
        <dbReference type="Google" id="ProtNLM"/>
    </source>
</evidence>
<protein>
    <recommendedName>
        <fullName evidence="3">Histidine phosphatase family protein</fullName>
    </recommendedName>
</protein>
<dbReference type="InterPro" id="IPR029033">
    <property type="entry name" value="His_PPase_superfam"/>
</dbReference>
<dbReference type="PATRIC" id="fig|80878.5.peg.765"/>
<sequence length="201" mass="21570">MPGRFEAPTLEAGKMDRRAWLIGSGLCVLGRAAFGAPSAPSLAMMAREGGVVLIRHTSTEPGVGDPPGFILGQCSSQRNLSEAGRAEAIGIGAWFSQHGLQPRAVLSSQWCRCQDTARLAFGRYEDWPALNSTFSTQDQQAPQLQMLRRRLRQLPSGALEVWVTHQVIMTGLTGAYPAMGEGFLVDAGGTLRARGLMRSGS</sequence>
<proteinExistence type="predicted"/>
<reference evidence="1 2" key="1">
    <citation type="submission" date="2014-12" db="EMBL/GenBank/DDBJ databases">
        <title>Isolation of bacteria from lake water.</title>
        <authorList>
            <person name="Sheng K.-Y."/>
            <person name="Chin P.-S."/>
            <person name="Chan K.-G."/>
            <person name="Tan G.S."/>
        </authorList>
    </citation>
    <scope>NUCLEOTIDE SEQUENCE [LARGE SCALE GENOMIC DNA]</scope>
    <source>
        <strain evidence="1 2">KY4</strain>
    </source>
</reference>
<keyword evidence="2" id="KW-1185">Reference proteome</keyword>
<dbReference type="CDD" id="cd07040">
    <property type="entry name" value="HP"/>
    <property type="match status" value="1"/>
</dbReference>
<dbReference type="STRING" id="80878.RP29_07195"/>
<organism evidence="1 2">
    <name type="scientific">Acidovorax temperans</name>
    <dbReference type="NCBI Taxonomy" id="80878"/>
    <lineage>
        <taxon>Bacteria</taxon>
        <taxon>Pseudomonadati</taxon>
        <taxon>Pseudomonadota</taxon>
        <taxon>Betaproteobacteria</taxon>
        <taxon>Burkholderiales</taxon>
        <taxon>Comamonadaceae</taxon>
        <taxon>Acidovorax</taxon>
    </lineage>
</organism>
<dbReference type="OrthoDB" id="8685508at2"/>
<evidence type="ECO:0000313" key="1">
    <source>
        <dbReference type="EMBL" id="KJA11198.1"/>
    </source>
</evidence>
<comment type="caution">
    <text evidence="1">The sequence shown here is derived from an EMBL/GenBank/DDBJ whole genome shotgun (WGS) entry which is preliminary data.</text>
</comment>
<dbReference type="SUPFAM" id="SSF53254">
    <property type="entry name" value="Phosphoglycerate mutase-like"/>
    <property type="match status" value="1"/>
</dbReference>
<evidence type="ECO:0000313" key="2">
    <source>
        <dbReference type="Proteomes" id="UP000032566"/>
    </source>
</evidence>
<dbReference type="Gene3D" id="3.40.50.1240">
    <property type="entry name" value="Phosphoglycerate mutase-like"/>
    <property type="match status" value="1"/>
</dbReference>
<accession>A0A0D7KDG1</accession>
<dbReference type="AlphaFoldDB" id="A0A0D7KDG1"/>
<dbReference type="Proteomes" id="UP000032566">
    <property type="component" value="Unassembled WGS sequence"/>
</dbReference>